<dbReference type="Proteomes" id="UP000596739">
    <property type="component" value="Unassembled WGS sequence"/>
</dbReference>
<protein>
    <recommendedName>
        <fullName evidence="4">DUF3592 domain-containing protein</fullName>
    </recommendedName>
</protein>
<feature type="transmembrane region" description="Helical" evidence="1">
    <location>
        <begin position="35"/>
        <end position="58"/>
    </location>
</feature>
<dbReference type="RefSeq" id="WP_200273244.1">
    <property type="nucleotide sequence ID" value="NZ_JAENHN010000059.1"/>
</dbReference>
<dbReference type="EMBL" id="JAENHN010000059">
    <property type="protein sequence ID" value="MBK1813291.1"/>
    <property type="molecule type" value="Genomic_DNA"/>
</dbReference>
<keyword evidence="1" id="KW-0812">Transmembrane</keyword>
<evidence type="ECO:0008006" key="4">
    <source>
        <dbReference type="Google" id="ProtNLM"/>
    </source>
</evidence>
<accession>A0ABS1EV75</accession>
<evidence type="ECO:0000313" key="3">
    <source>
        <dbReference type="Proteomes" id="UP000596739"/>
    </source>
</evidence>
<feature type="transmembrane region" description="Helical" evidence="1">
    <location>
        <begin position="12"/>
        <end position="29"/>
    </location>
</feature>
<gene>
    <name evidence="2" type="ORF">JHL18_21955</name>
</gene>
<organism evidence="2 3">
    <name type="scientific">Clostridium yunnanense</name>
    <dbReference type="NCBI Taxonomy" id="2800325"/>
    <lineage>
        <taxon>Bacteria</taxon>
        <taxon>Bacillati</taxon>
        <taxon>Bacillota</taxon>
        <taxon>Clostridia</taxon>
        <taxon>Eubacteriales</taxon>
        <taxon>Clostridiaceae</taxon>
        <taxon>Clostridium</taxon>
    </lineage>
</organism>
<comment type="caution">
    <text evidence="2">The sequence shown here is derived from an EMBL/GenBank/DDBJ whole genome shotgun (WGS) entry which is preliminary data.</text>
</comment>
<feature type="transmembrane region" description="Helical" evidence="1">
    <location>
        <begin position="79"/>
        <end position="99"/>
    </location>
</feature>
<sequence length="173" mass="19745">MKSKNIVKKIMWISAIPVFFIGLIVPLIMETSKNFKIVFVGRIIGIDFFALVVFALGISNLIIINNKQEKTSVKIRAKIFGAVAIIFSIGIGSMIIPYYKDLPGMMNSQYESYDGQLKDFKVIKGRTTITRFTVGNKEFETSGQYLKNFLIKGKKYHVEFLPNTDYVVSVYRY</sequence>
<keyword evidence="1" id="KW-1133">Transmembrane helix</keyword>
<proteinExistence type="predicted"/>
<keyword evidence="1" id="KW-0472">Membrane</keyword>
<reference evidence="3" key="1">
    <citation type="submission" date="2021-01" db="EMBL/GenBank/DDBJ databases">
        <title>Genome public.</title>
        <authorList>
            <person name="Liu C."/>
            <person name="Sun Q."/>
        </authorList>
    </citation>
    <scope>NUCLEOTIDE SEQUENCE [LARGE SCALE GENOMIC DNA]</scope>
    <source>
        <strain evidence="3">YIM B02505</strain>
    </source>
</reference>
<evidence type="ECO:0000256" key="1">
    <source>
        <dbReference type="SAM" id="Phobius"/>
    </source>
</evidence>
<name>A0ABS1EV75_9CLOT</name>
<evidence type="ECO:0000313" key="2">
    <source>
        <dbReference type="EMBL" id="MBK1813291.1"/>
    </source>
</evidence>
<keyword evidence="3" id="KW-1185">Reference proteome</keyword>